<dbReference type="GO" id="GO:0008180">
    <property type="term" value="C:COP9 signalosome"/>
    <property type="evidence" value="ECO:0007669"/>
    <property type="project" value="UniProtKB-KW"/>
</dbReference>
<accession>F4RER5</accession>
<dbReference type="FunCoup" id="F4RER5">
    <property type="interactions" value="305"/>
</dbReference>
<evidence type="ECO:0000313" key="10">
    <source>
        <dbReference type="Proteomes" id="UP000001072"/>
    </source>
</evidence>
<dbReference type="SUPFAM" id="SSF46785">
    <property type="entry name" value="Winged helix' DNA-binding domain"/>
    <property type="match status" value="1"/>
</dbReference>
<dbReference type="PANTHER" id="PTHR10855">
    <property type="entry name" value="26S PROTEASOME NON-ATPASE REGULATORY SUBUNIT 12/COP9 SIGNALOSOME COMPLEX SUBUNIT 4"/>
    <property type="match status" value="1"/>
</dbReference>
<gene>
    <name evidence="9" type="ORF">MELLADRAFT_34524</name>
</gene>
<dbReference type="STRING" id="747676.F4RER5"/>
<dbReference type="Gene3D" id="1.10.10.10">
    <property type="entry name" value="Winged helix-like DNA-binding domain superfamily/Winged helix DNA-binding domain"/>
    <property type="match status" value="1"/>
</dbReference>
<evidence type="ECO:0000259" key="8">
    <source>
        <dbReference type="PROSITE" id="PS50250"/>
    </source>
</evidence>
<name>F4RER5_MELLP</name>
<keyword evidence="7" id="KW-0539">Nucleus</keyword>
<dbReference type="KEGG" id="mlr:MELLADRAFT_34524"/>
<organism evidence="10">
    <name type="scientific">Melampsora larici-populina (strain 98AG31 / pathotype 3-4-7)</name>
    <name type="common">Poplar leaf rust fungus</name>
    <dbReference type="NCBI Taxonomy" id="747676"/>
    <lineage>
        <taxon>Eukaryota</taxon>
        <taxon>Fungi</taxon>
        <taxon>Dikarya</taxon>
        <taxon>Basidiomycota</taxon>
        <taxon>Pucciniomycotina</taxon>
        <taxon>Pucciniomycetes</taxon>
        <taxon>Pucciniales</taxon>
        <taxon>Melampsoraceae</taxon>
        <taxon>Melampsora</taxon>
    </lineage>
</organism>
<keyword evidence="10" id="KW-1185">Reference proteome</keyword>
<dbReference type="AlphaFoldDB" id="F4RER5"/>
<dbReference type="RefSeq" id="XP_007407594.1">
    <property type="nucleotide sequence ID" value="XM_007407532.1"/>
</dbReference>
<dbReference type="InterPro" id="IPR000717">
    <property type="entry name" value="PCI_dom"/>
</dbReference>
<evidence type="ECO:0000256" key="1">
    <source>
        <dbReference type="ARBA" id="ARBA00004123"/>
    </source>
</evidence>
<dbReference type="InterPro" id="IPR054559">
    <property type="entry name" value="PSMD12-CSN4-like_N"/>
</dbReference>
<comment type="subcellular location">
    <subcellularLocation>
        <location evidence="2">Cytoplasm</location>
    </subcellularLocation>
    <subcellularLocation>
        <location evidence="1">Nucleus</location>
    </subcellularLocation>
</comment>
<dbReference type="EMBL" id="GL883098">
    <property type="protein sequence ID" value="EGG09234.1"/>
    <property type="molecule type" value="Genomic_DNA"/>
</dbReference>
<dbReference type="Proteomes" id="UP000001072">
    <property type="component" value="Unassembled WGS sequence"/>
</dbReference>
<evidence type="ECO:0000256" key="3">
    <source>
        <dbReference type="ARBA" id="ARBA00010417"/>
    </source>
</evidence>
<dbReference type="SMART" id="SM00088">
    <property type="entry name" value="PINT"/>
    <property type="match status" value="1"/>
</dbReference>
<comment type="similarity">
    <text evidence="3">Belongs to the CSN4 family.</text>
</comment>
<sequence length="419" mass="47479">MEVRLSEISKLNQTSKSSAYIELLHTILTKKDHQTIHSLNIFIGSIVQDAVGLLVTKTVLNELIKHIKEESDREFKRQLIETILNQTEFCNRESRFEEQVTDLREALADLLEEEEDWSGAAKVLQGIPLTGTNRTVSDEYRLKIYIRILRLLLEDDDATSAETYLSRANSYMKDTKDEHTILSFKLSQARIFDAKRKFEEASKKYHEISFTPNLAEEEREQCLSASLICSVLAPAGPSRSWLLTTLFRDERTLNLKDHKILSKMFLGQIIRADELVEFEKRLQPHQLARLPSSNLKRSPETVFDRAVMQHNLLSASKIYNHITLKGLGNLVGLTAGAVELMARTMIQEGRLKASIDQVERMVTFQRERKVDGDVVVSNVAAAGGGKAGAEGADEMLEIVPATIRWDEAVSDPLFYLHPI</sequence>
<evidence type="ECO:0000256" key="6">
    <source>
        <dbReference type="ARBA" id="ARBA00022790"/>
    </source>
</evidence>
<dbReference type="PROSITE" id="PS50250">
    <property type="entry name" value="PCI"/>
    <property type="match status" value="1"/>
</dbReference>
<dbReference type="GO" id="GO:0005829">
    <property type="term" value="C:cytosol"/>
    <property type="evidence" value="ECO:0007669"/>
    <property type="project" value="TreeGrafter"/>
</dbReference>
<keyword evidence="5" id="KW-0963">Cytoplasm</keyword>
<evidence type="ECO:0000256" key="7">
    <source>
        <dbReference type="ARBA" id="ARBA00023242"/>
    </source>
</evidence>
<dbReference type="InParanoid" id="F4RER5"/>
<feature type="domain" description="PCI" evidence="8">
    <location>
        <begin position="196"/>
        <end position="369"/>
    </location>
</feature>
<keyword evidence="6" id="KW-0736">Signalosome</keyword>
<evidence type="ECO:0000256" key="4">
    <source>
        <dbReference type="ARBA" id="ARBA00014881"/>
    </source>
</evidence>
<dbReference type="VEuPathDB" id="FungiDB:MELLADRAFT_34524"/>
<dbReference type="HOGENOM" id="CLU_028132_1_1_1"/>
<proteinExistence type="inferred from homology"/>
<evidence type="ECO:0000256" key="5">
    <source>
        <dbReference type="ARBA" id="ARBA00022490"/>
    </source>
</evidence>
<evidence type="ECO:0000256" key="2">
    <source>
        <dbReference type="ARBA" id="ARBA00004496"/>
    </source>
</evidence>
<dbReference type="InterPro" id="IPR040134">
    <property type="entry name" value="PSMD12/CSN4"/>
</dbReference>
<dbReference type="PANTHER" id="PTHR10855:SF2">
    <property type="entry name" value="COP9 SIGNALOSOME COMPLEX SUBUNIT 4"/>
    <property type="match status" value="1"/>
</dbReference>
<dbReference type="eggNOG" id="KOG1497">
    <property type="taxonomic scope" value="Eukaryota"/>
</dbReference>
<dbReference type="OrthoDB" id="295656at2759"/>
<dbReference type="InterPro" id="IPR036388">
    <property type="entry name" value="WH-like_DNA-bd_sf"/>
</dbReference>
<protein>
    <recommendedName>
        <fullName evidence="4">COP9 signalosome complex subunit 4</fullName>
    </recommendedName>
</protein>
<dbReference type="Pfam" id="PF01399">
    <property type="entry name" value="PCI"/>
    <property type="match status" value="1"/>
</dbReference>
<dbReference type="InterPro" id="IPR036390">
    <property type="entry name" value="WH_DNA-bd_sf"/>
</dbReference>
<dbReference type="GeneID" id="18927393"/>
<evidence type="ECO:0000313" key="9">
    <source>
        <dbReference type="EMBL" id="EGG09234.1"/>
    </source>
</evidence>
<dbReference type="Pfam" id="PF22241">
    <property type="entry name" value="PSMD12-CSN4_N"/>
    <property type="match status" value="1"/>
</dbReference>
<reference evidence="10" key="1">
    <citation type="journal article" date="2011" name="Proc. Natl. Acad. Sci. U.S.A.">
        <title>Obligate biotrophy features unraveled by the genomic analysis of rust fungi.</title>
        <authorList>
            <person name="Duplessis S."/>
            <person name="Cuomo C.A."/>
            <person name="Lin Y.-C."/>
            <person name="Aerts A."/>
            <person name="Tisserant E."/>
            <person name="Veneault-Fourrey C."/>
            <person name="Joly D.L."/>
            <person name="Hacquard S."/>
            <person name="Amselem J."/>
            <person name="Cantarel B.L."/>
            <person name="Chiu R."/>
            <person name="Coutinho P.M."/>
            <person name="Feau N."/>
            <person name="Field M."/>
            <person name="Frey P."/>
            <person name="Gelhaye E."/>
            <person name="Goldberg J."/>
            <person name="Grabherr M.G."/>
            <person name="Kodira C.D."/>
            <person name="Kohler A."/>
            <person name="Kuees U."/>
            <person name="Lindquist E.A."/>
            <person name="Lucas S.M."/>
            <person name="Mago R."/>
            <person name="Mauceli E."/>
            <person name="Morin E."/>
            <person name="Murat C."/>
            <person name="Pangilinan J.L."/>
            <person name="Park R."/>
            <person name="Pearson M."/>
            <person name="Quesneville H."/>
            <person name="Rouhier N."/>
            <person name="Sakthikumar S."/>
            <person name="Salamov A.A."/>
            <person name="Schmutz J."/>
            <person name="Selles B."/>
            <person name="Shapiro H."/>
            <person name="Tanguay P."/>
            <person name="Tuskan G.A."/>
            <person name="Henrissat B."/>
            <person name="Van de Peer Y."/>
            <person name="Rouze P."/>
            <person name="Ellis J.G."/>
            <person name="Dodds P.N."/>
            <person name="Schein J.E."/>
            <person name="Zhong S."/>
            <person name="Hamelin R.C."/>
            <person name="Grigoriev I.V."/>
            <person name="Szabo L.J."/>
            <person name="Martin F."/>
        </authorList>
    </citation>
    <scope>NUCLEOTIDE SEQUENCE [LARGE SCALE GENOMIC DNA]</scope>
    <source>
        <strain evidence="10">98AG31 / pathotype 3-4-7</strain>
    </source>
</reference>